<organism evidence="3 4">
    <name type="scientific">Siminovitchia fortis</name>
    <dbReference type="NCBI Taxonomy" id="254758"/>
    <lineage>
        <taxon>Bacteria</taxon>
        <taxon>Bacillati</taxon>
        <taxon>Bacillota</taxon>
        <taxon>Bacilli</taxon>
        <taxon>Bacillales</taxon>
        <taxon>Bacillaceae</taxon>
        <taxon>Siminovitchia</taxon>
    </lineage>
</organism>
<dbReference type="AlphaFoldDB" id="A0A443IKU6"/>
<evidence type="ECO:0000256" key="1">
    <source>
        <dbReference type="ARBA" id="ARBA00008984"/>
    </source>
</evidence>
<name>A0A443IKU6_9BACI</name>
<dbReference type="Proteomes" id="UP000273811">
    <property type="component" value="Unassembled WGS sequence"/>
</dbReference>
<comment type="similarity">
    <text evidence="1">Belongs to the sulfur carrier protein TusA family.</text>
</comment>
<dbReference type="Gene3D" id="3.30.110.40">
    <property type="entry name" value="TusA-like domain"/>
    <property type="match status" value="1"/>
</dbReference>
<dbReference type="OrthoDB" id="9800872at2"/>
<dbReference type="EMBL" id="QYTU02000044">
    <property type="protein sequence ID" value="RWR05420.1"/>
    <property type="molecule type" value="Genomic_DNA"/>
</dbReference>
<protein>
    <submittedName>
        <fullName evidence="3">Sulfurtransferase TusA family protein</fullName>
    </submittedName>
</protein>
<dbReference type="InterPro" id="IPR036868">
    <property type="entry name" value="TusA-like_sf"/>
</dbReference>
<accession>A0A443IKU6</accession>
<dbReference type="CDD" id="cd00291">
    <property type="entry name" value="SirA_YedF_YeeD"/>
    <property type="match status" value="1"/>
</dbReference>
<evidence type="ECO:0000259" key="2">
    <source>
        <dbReference type="Pfam" id="PF01206"/>
    </source>
</evidence>
<keyword evidence="4" id="KW-1185">Reference proteome</keyword>
<sequence length="81" mass="9275">MVQNSLKADVVYDAGPTGCGELIMNLFIKMKKMDKDQVIEVKSYDPGAREDIPAWCRLQGHTLLKRLDQGKNSVYYIRKNK</sequence>
<evidence type="ECO:0000313" key="4">
    <source>
        <dbReference type="Proteomes" id="UP000273811"/>
    </source>
</evidence>
<dbReference type="InterPro" id="IPR001455">
    <property type="entry name" value="TusA-like"/>
</dbReference>
<dbReference type="Pfam" id="PF01206">
    <property type="entry name" value="TusA"/>
    <property type="match status" value="1"/>
</dbReference>
<feature type="domain" description="UPF0033" evidence="2">
    <location>
        <begin position="19"/>
        <end position="79"/>
    </location>
</feature>
<evidence type="ECO:0000313" key="3">
    <source>
        <dbReference type="EMBL" id="RWR05420.1"/>
    </source>
</evidence>
<dbReference type="SUPFAM" id="SSF64307">
    <property type="entry name" value="SirA-like"/>
    <property type="match status" value="1"/>
</dbReference>
<reference evidence="3" key="1">
    <citation type="submission" date="2018-12" db="EMBL/GenBank/DDBJ databases">
        <authorList>
            <person name="Sun L."/>
            <person name="Chen Z."/>
        </authorList>
    </citation>
    <scope>NUCLEOTIDE SEQUENCE [LARGE SCALE GENOMIC DNA]</scope>
    <source>
        <strain evidence="3">DSM 16012</strain>
    </source>
</reference>
<gene>
    <name evidence="3" type="ORF">D4N35_015495</name>
</gene>
<dbReference type="GO" id="GO:0016740">
    <property type="term" value="F:transferase activity"/>
    <property type="evidence" value="ECO:0007669"/>
    <property type="project" value="UniProtKB-KW"/>
</dbReference>
<proteinExistence type="inferred from homology"/>
<dbReference type="PANTHER" id="PTHR33279:SF2">
    <property type="entry name" value="SULFUR CARRIER PROTEIN TUSA"/>
    <property type="match status" value="1"/>
</dbReference>
<dbReference type="PANTHER" id="PTHR33279">
    <property type="entry name" value="SULFUR CARRIER PROTEIN YEDF-RELATED"/>
    <property type="match status" value="1"/>
</dbReference>
<dbReference type="GeneID" id="56391949"/>
<dbReference type="RefSeq" id="WP_120075313.1">
    <property type="nucleotide sequence ID" value="NZ_CP126113.1"/>
</dbReference>
<comment type="caution">
    <text evidence="3">The sequence shown here is derived from an EMBL/GenBank/DDBJ whole genome shotgun (WGS) entry which is preliminary data.</text>
</comment>